<dbReference type="Proteomes" id="UP000693946">
    <property type="component" value="Linkage Group LG12"/>
</dbReference>
<gene>
    <name evidence="1" type="ORF">JOB18_000554</name>
</gene>
<evidence type="ECO:0000313" key="2">
    <source>
        <dbReference type="Proteomes" id="UP000693946"/>
    </source>
</evidence>
<proteinExistence type="predicted"/>
<reference evidence="1 2" key="1">
    <citation type="journal article" date="2021" name="Sci. Rep.">
        <title>Chromosome anchoring in Senegalese sole (Solea senegalensis) reveals sex-associated markers and genome rearrangements in flatfish.</title>
        <authorList>
            <person name="Guerrero-Cozar I."/>
            <person name="Gomez-Garrido J."/>
            <person name="Berbel C."/>
            <person name="Martinez-Blanch J.F."/>
            <person name="Alioto T."/>
            <person name="Claros M.G."/>
            <person name="Gagnaire P.A."/>
            <person name="Manchado M."/>
        </authorList>
    </citation>
    <scope>NUCLEOTIDE SEQUENCE [LARGE SCALE GENOMIC DNA]</scope>
    <source>
        <strain evidence="1">Sse05_10M</strain>
    </source>
</reference>
<evidence type="ECO:0000313" key="1">
    <source>
        <dbReference type="EMBL" id="KAG7517167.1"/>
    </source>
</evidence>
<accession>A0AAV6SLH8</accession>
<dbReference type="AlphaFoldDB" id="A0AAV6SLH8"/>
<dbReference type="EMBL" id="JAGKHQ010000004">
    <property type="protein sequence ID" value="KAG7517167.1"/>
    <property type="molecule type" value="Genomic_DNA"/>
</dbReference>
<sequence length="93" mass="10724">MFVLHLGFQCPTDSVSFLHWSECLDTVNYLEINGEELAMASGSSWQRWLLLQHPPQQSHHLGRGFLKNCTLVERLKHKHHPSPQPSFNLSLSF</sequence>
<comment type="caution">
    <text evidence="1">The sequence shown here is derived from an EMBL/GenBank/DDBJ whole genome shotgun (WGS) entry which is preliminary data.</text>
</comment>
<protein>
    <submittedName>
        <fullName evidence="1">Uncharacterized protein</fullName>
    </submittedName>
</protein>
<keyword evidence="2" id="KW-1185">Reference proteome</keyword>
<name>A0AAV6SLH8_SOLSE</name>
<organism evidence="1 2">
    <name type="scientific">Solea senegalensis</name>
    <name type="common">Senegalese sole</name>
    <dbReference type="NCBI Taxonomy" id="28829"/>
    <lineage>
        <taxon>Eukaryota</taxon>
        <taxon>Metazoa</taxon>
        <taxon>Chordata</taxon>
        <taxon>Craniata</taxon>
        <taxon>Vertebrata</taxon>
        <taxon>Euteleostomi</taxon>
        <taxon>Actinopterygii</taxon>
        <taxon>Neopterygii</taxon>
        <taxon>Teleostei</taxon>
        <taxon>Neoteleostei</taxon>
        <taxon>Acanthomorphata</taxon>
        <taxon>Carangaria</taxon>
        <taxon>Pleuronectiformes</taxon>
        <taxon>Pleuronectoidei</taxon>
        <taxon>Soleidae</taxon>
        <taxon>Solea</taxon>
    </lineage>
</organism>